<dbReference type="GO" id="GO:0032259">
    <property type="term" value="P:methylation"/>
    <property type="evidence" value="ECO:0007669"/>
    <property type="project" value="UniProtKB-KW"/>
</dbReference>
<evidence type="ECO:0000313" key="2">
    <source>
        <dbReference type="EMBL" id="OHA46437.1"/>
    </source>
</evidence>
<dbReference type="EMBL" id="MHSQ01000030">
    <property type="protein sequence ID" value="OHA46437.1"/>
    <property type="molecule type" value="Genomic_DNA"/>
</dbReference>
<dbReference type="InterPro" id="IPR029063">
    <property type="entry name" value="SAM-dependent_MTases_sf"/>
</dbReference>
<dbReference type="SUPFAM" id="SSF53335">
    <property type="entry name" value="S-adenosyl-L-methionine-dependent methyltransferases"/>
    <property type="match status" value="1"/>
</dbReference>
<dbReference type="AlphaFoldDB" id="A0A1G2PDQ9"/>
<gene>
    <name evidence="2" type="ORF">A2541_00505</name>
</gene>
<accession>A0A1G2PDQ9</accession>
<comment type="caution">
    <text evidence="2">The sequence shown here is derived from an EMBL/GenBank/DDBJ whole genome shotgun (WGS) entry which is preliminary data.</text>
</comment>
<evidence type="ECO:0000313" key="3">
    <source>
        <dbReference type="Proteomes" id="UP000176965"/>
    </source>
</evidence>
<dbReference type="CDD" id="cd02440">
    <property type="entry name" value="AdoMet_MTases"/>
    <property type="match status" value="1"/>
</dbReference>
<dbReference type="InterPro" id="IPR046977">
    <property type="entry name" value="RsmC/RlmG"/>
</dbReference>
<keyword evidence="1" id="KW-0489">Methyltransferase</keyword>
<dbReference type="PANTHER" id="PTHR47816">
    <property type="entry name" value="RIBOSOMAL RNA SMALL SUBUNIT METHYLTRANSFERASE C"/>
    <property type="match status" value="1"/>
</dbReference>
<organism evidence="2 3">
    <name type="scientific">Candidatus Taylorbacteria bacterium RIFOXYD2_FULL_36_9</name>
    <dbReference type="NCBI Taxonomy" id="1802338"/>
    <lineage>
        <taxon>Bacteria</taxon>
        <taxon>Candidatus Tayloriibacteriota</taxon>
    </lineage>
</organism>
<dbReference type="PANTHER" id="PTHR47816:SF4">
    <property type="entry name" value="RIBOSOMAL RNA SMALL SUBUNIT METHYLTRANSFERASE C"/>
    <property type="match status" value="1"/>
</dbReference>
<dbReference type="Proteomes" id="UP000176965">
    <property type="component" value="Unassembled WGS sequence"/>
</dbReference>
<protein>
    <submittedName>
        <fullName evidence="2">Uncharacterized protein</fullName>
    </submittedName>
</protein>
<reference evidence="2 3" key="1">
    <citation type="journal article" date="2016" name="Nat. Commun.">
        <title>Thousands of microbial genomes shed light on interconnected biogeochemical processes in an aquifer system.</title>
        <authorList>
            <person name="Anantharaman K."/>
            <person name="Brown C.T."/>
            <person name="Hug L.A."/>
            <person name="Sharon I."/>
            <person name="Castelle C.J."/>
            <person name="Probst A.J."/>
            <person name="Thomas B.C."/>
            <person name="Singh A."/>
            <person name="Wilkins M.J."/>
            <person name="Karaoz U."/>
            <person name="Brodie E.L."/>
            <person name="Williams K.H."/>
            <person name="Hubbard S.S."/>
            <person name="Banfield J.F."/>
        </authorList>
    </citation>
    <scope>NUCLEOTIDE SEQUENCE [LARGE SCALE GENOMIC DNA]</scope>
</reference>
<name>A0A1G2PDQ9_9BACT</name>
<keyword evidence="1" id="KW-0808">Transferase</keyword>
<sequence length="247" mass="27680">MNSEEIKNKEKINPKLTQSFVEDVLKKGKEGVYRVEVKVGDKTIPIDVYPEVFPPKSDYSVSSRSLFEAFGNLKGLEVADIGSGSGIESIVAILAGAIHIDATDISSVAVECTEHNVELNNLGNEVSIYQGDLFSALPKKKYDLIIANLPIVDFKPDQESDIAGALYDPDFRLHKRLLAEAKEFLSENGQMTFSHANLQSRDTDNPNKDFEILEALIIEYGYEITEKKESKALDYKWINYKIRLTTK</sequence>
<dbReference type="Gene3D" id="3.40.50.150">
    <property type="entry name" value="Vaccinia Virus protein VP39"/>
    <property type="match status" value="1"/>
</dbReference>
<proteinExistence type="predicted"/>
<dbReference type="GO" id="GO:0008757">
    <property type="term" value="F:S-adenosylmethionine-dependent methyltransferase activity"/>
    <property type="evidence" value="ECO:0007669"/>
    <property type="project" value="InterPro"/>
</dbReference>
<dbReference type="STRING" id="1802338.A2541_00505"/>
<evidence type="ECO:0000256" key="1">
    <source>
        <dbReference type="ARBA" id="ARBA00022603"/>
    </source>
</evidence>
<dbReference type="Pfam" id="PF06325">
    <property type="entry name" value="PrmA"/>
    <property type="match status" value="1"/>
</dbReference>